<evidence type="ECO:0000313" key="1">
    <source>
        <dbReference type="EMBL" id="SDP79744.1"/>
    </source>
</evidence>
<proteinExistence type="predicted"/>
<protein>
    <submittedName>
        <fullName evidence="1">Uncharacterized protein</fullName>
    </submittedName>
</protein>
<sequence length="507" mass="56572">MSDKLPNGIVQVRDHADVDSLASTDILNNERLKWGRENIGVGLLKALYEGRLIEFEDNGPATATIIGHSKHHVVCEAGDKISEIIASNYAYSLGASLTIIPEVDTEVAEPILEQLYSSENGKQRLNLQTDLFNLCGGVKFPNGASLTFFTKKLPFGIGFPSHPSTHIFNYPDCGVSVMNGFAAEQSDSRGVNVAVLVDPEKTPAPEIDAATKVLPKKRVFVRGYRGEGAEVSSISDMVDHFPYDLLLFATHCGDADGWRWTYEFTDSEGLDRRLIVDIAIGIGRTDDNNLLRVMQFSYFHSLDGVDWDDPVAKADLYVGSAIKDYADWSGRDDFEPVHKEPLDRVKSSAAMAMFDNNYIPMPTSLAGNGTPIVINNACVSWHELAARFTFGNARAYIGTLFPVLPFEAESVVNTILDKHWGKLLPEALWLAQVDTYGTSDKRRPYVMTGVYIQKLRSTREDVPKHIMQRLSENGRYYAQRVELSKAEEKKDAQHVHRYYQNEATAFY</sequence>
<dbReference type="Proteomes" id="UP000198646">
    <property type="component" value="Unassembled WGS sequence"/>
</dbReference>
<comment type="caution">
    <text evidence="1">The sequence shown here is derived from an EMBL/GenBank/DDBJ whole genome shotgun (WGS) entry which is preliminary data.</text>
</comment>
<dbReference type="EMBL" id="FNJD01000054">
    <property type="protein sequence ID" value="SDP79744.1"/>
    <property type="molecule type" value="Genomic_DNA"/>
</dbReference>
<name>A0ABY0T0C0_9RHOB</name>
<gene>
    <name evidence="1" type="ORF">SAMN04488512_1541</name>
</gene>
<organism evidence="1 2">
    <name type="scientific">Sulfitobacter litoralis</name>
    <dbReference type="NCBI Taxonomy" id="335975"/>
    <lineage>
        <taxon>Bacteria</taxon>
        <taxon>Pseudomonadati</taxon>
        <taxon>Pseudomonadota</taxon>
        <taxon>Alphaproteobacteria</taxon>
        <taxon>Rhodobacterales</taxon>
        <taxon>Roseobacteraceae</taxon>
        <taxon>Sulfitobacter</taxon>
    </lineage>
</organism>
<keyword evidence="2" id="KW-1185">Reference proteome</keyword>
<reference evidence="1 2" key="1">
    <citation type="submission" date="2016-10" db="EMBL/GenBank/DDBJ databases">
        <authorList>
            <person name="Varghese N."/>
            <person name="Submissions S."/>
        </authorList>
    </citation>
    <scope>NUCLEOTIDE SEQUENCE [LARGE SCALE GENOMIC DNA]</scope>
    <source>
        <strain evidence="1 2">DSM 17584</strain>
    </source>
</reference>
<evidence type="ECO:0000313" key="2">
    <source>
        <dbReference type="Proteomes" id="UP000198646"/>
    </source>
</evidence>
<accession>A0ABY0T0C0</accession>
<feature type="non-terminal residue" evidence="1">
    <location>
        <position position="507"/>
    </location>
</feature>